<sequence>MHRQNIEAWQHGHAFGQDRVRADERISDLHVWSIGPGIHAAIVALVADDPKTPEHYRARLQETLPSLIHVTLEIQRCPRHGSRIGGRLDNPLVHQACCARAAPEDSVLSVRLTSDAFKA</sequence>
<evidence type="ECO:0000313" key="2">
    <source>
        <dbReference type="Proteomes" id="UP001259982"/>
    </source>
</evidence>
<name>A0ABU3B7E1_9GAMM</name>
<dbReference type="EMBL" id="JAVRHY010000005">
    <property type="protein sequence ID" value="MDT0618379.1"/>
    <property type="molecule type" value="Genomic_DNA"/>
</dbReference>
<keyword evidence="2" id="KW-1185">Reference proteome</keyword>
<dbReference type="RefSeq" id="WP_311653650.1">
    <property type="nucleotide sequence ID" value="NZ_JAVRHY010000005.1"/>
</dbReference>
<evidence type="ECO:0000313" key="1">
    <source>
        <dbReference type="EMBL" id="MDT0618379.1"/>
    </source>
</evidence>
<dbReference type="Proteomes" id="UP001259982">
    <property type="component" value="Unassembled WGS sequence"/>
</dbReference>
<proteinExistence type="predicted"/>
<gene>
    <name evidence="1" type="ORF">RM531_07815</name>
</gene>
<reference evidence="1 2" key="1">
    <citation type="submission" date="2023-09" db="EMBL/GenBank/DDBJ databases">
        <authorList>
            <person name="Rey-Velasco X."/>
        </authorList>
    </citation>
    <scope>NUCLEOTIDE SEQUENCE [LARGE SCALE GENOMIC DNA]</scope>
    <source>
        <strain evidence="1 2">P385</strain>
    </source>
</reference>
<accession>A0ABU3B7E1</accession>
<comment type="caution">
    <text evidence="1">The sequence shown here is derived from an EMBL/GenBank/DDBJ whole genome shotgun (WGS) entry which is preliminary data.</text>
</comment>
<organism evidence="1 2">
    <name type="scientific">Spectribacter acetivorans</name>
    <dbReference type="NCBI Taxonomy" id="3075603"/>
    <lineage>
        <taxon>Bacteria</taxon>
        <taxon>Pseudomonadati</taxon>
        <taxon>Pseudomonadota</taxon>
        <taxon>Gammaproteobacteria</taxon>
        <taxon>Salinisphaerales</taxon>
        <taxon>Salinisphaeraceae</taxon>
        <taxon>Spectribacter</taxon>
    </lineage>
</organism>
<protein>
    <submittedName>
        <fullName evidence="1">Uncharacterized protein</fullName>
    </submittedName>
</protein>